<dbReference type="AlphaFoldDB" id="A0A3A8Q7Y0"/>
<evidence type="ECO:0000256" key="1">
    <source>
        <dbReference type="SAM" id="Phobius"/>
    </source>
</evidence>
<comment type="caution">
    <text evidence="2">The sequence shown here is derived from an EMBL/GenBank/DDBJ whole genome shotgun (WGS) entry which is preliminary data.</text>
</comment>
<proteinExistence type="predicted"/>
<keyword evidence="1" id="KW-0472">Membrane</keyword>
<sequence length="319" mass="34248">MRTRTAVRRGQALVETALGLMVFVTILMFGIYFAEVGALTLKVQEAANFALWEATGHVQHDPANGVWQRDLPIAQAAAEAAGRYRDFDGRSSQDRGGMTIQLAMARARPIQVTCQPNLPGGAGIEGITTAGIAPLSNMNFEAEGISCQAWSSMQASRIGEFMRPEFFRVSTRRATRPFTVCAAGRAGNDGVCDGRFAMLLDDWGLSSLAEGRSCALNINNAVRCQNTDYYQWAEGVYQANGGAGNAGTALAGVVGATVAIDESQFFMSFRGEEDNYEENLGATHAGGQPRWEVTPFLVPPGGPTYDTPRQGKWLGGVPH</sequence>
<accession>A0A3A8Q7Y0</accession>
<feature type="transmembrane region" description="Helical" evidence="1">
    <location>
        <begin position="12"/>
        <end position="34"/>
    </location>
</feature>
<reference evidence="3" key="1">
    <citation type="submission" date="2018-09" db="EMBL/GenBank/DDBJ databases">
        <authorList>
            <person name="Livingstone P.G."/>
            <person name="Whitworth D.E."/>
        </authorList>
    </citation>
    <scope>NUCLEOTIDE SEQUENCE [LARGE SCALE GENOMIC DNA]</scope>
    <source>
        <strain evidence="3">CA051B</strain>
    </source>
</reference>
<evidence type="ECO:0000313" key="2">
    <source>
        <dbReference type="EMBL" id="RKH64769.1"/>
    </source>
</evidence>
<protein>
    <submittedName>
        <fullName evidence="2">Pilus assembly protein</fullName>
    </submittedName>
</protein>
<organism evidence="2 3">
    <name type="scientific">Corallococcus llansteffanensis</name>
    <dbReference type="NCBI Taxonomy" id="2316731"/>
    <lineage>
        <taxon>Bacteria</taxon>
        <taxon>Pseudomonadati</taxon>
        <taxon>Myxococcota</taxon>
        <taxon>Myxococcia</taxon>
        <taxon>Myxococcales</taxon>
        <taxon>Cystobacterineae</taxon>
        <taxon>Myxococcaceae</taxon>
        <taxon>Corallococcus</taxon>
    </lineage>
</organism>
<dbReference type="EMBL" id="RAWB01000046">
    <property type="protein sequence ID" value="RKH64769.1"/>
    <property type="molecule type" value="Genomic_DNA"/>
</dbReference>
<keyword evidence="3" id="KW-1185">Reference proteome</keyword>
<keyword evidence="1" id="KW-0812">Transmembrane</keyword>
<dbReference type="Proteomes" id="UP000272888">
    <property type="component" value="Unassembled WGS sequence"/>
</dbReference>
<keyword evidence="1" id="KW-1133">Transmembrane helix</keyword>
<evidence type="ECO:0000313" key="3">
    <source>
        <dbReference type="Proteomes" id="UP000272888"/>
    </source>
</evidence>
<name>A0A3A8Q7Y0_9BACT</name>
<dbReference type="RefSeq" id="WP_120642622.1">
    <property type="nucleotide sequence ID" value="NZ_RAWB01000046.1"/>
</dbReference>
<gene>
    <name evidence="2" type="ORF">D7V93_06955</name>
</gene>